<name>A0A9X3AI20_9PSEU</name>
<accession>A0A9X3AI20</accession>
<evidence type="ECO:0000313" key="3">
    <source>
        <dbReference type="Proteomes" id="UP001141259"/>
    </source>
</evidence>
<dbReference type="Proteomes" id="UP001141259">
    <property type="component" value="Unassembled WGS sequence"/>
</dbReference>
<evidence type="ECO:0000313" key="2">
    <source>
        <dbReference type="EMBL" id="MCS7480045.1"/>
    </source>
</evidence>
<evidence type="ECO:0000259" key="1">
    <source>
        <dbReference type="PROSITE" id="PS51186"/>
    </source>
</evidence>
<dbReference type="CDD" id="cd04301">
    <property type="entry name" value="NAT_SF"/>
    <property type="match status" value="1"/>
</dbReference>
<keyword evidence="3" id="KW-1185">Reference proteome</keyword>
<organism evidence="2 3">
    <name type="scientific">Umezawaea endophytica</name>
    <dbReference type="NCBI Taxonomy" id="1654476"/>
    <lineage>
        <taxon>Bacteria</taxon>
        <taxon>Bacillati</taxon>
        <taxon>Actinomycetota</taxon>
        <taxon>Actinomycetes</taxon>
        <taxon>Pseudonocardiales</taxon>
        <taxon>Pseudonocardiaceae</taxon>
        <taxon>Umezawaea</taxon>
    </lineage>
</organism>
<dbReference type="PANTHER" id="PTHR43792:SF1">
    <property type="entry name" value="N-ACETYLTRANSFERASE DOMAIN-CONTAINING PROTEIN"/>
    <property type="match status" value="1"/>
</dbReference>
<dbReference type="PROSITE" id="PS51186">
    <property type="entry name" value="GNAT"/>
    <property type="match status" value="1"/>
</dbReference>
<comment type="caution">
    <text evidence="2">The sequence shown here is derived from an EMBL/GenBank/DDBJ whole genome shotgun (WGS) entry which is preliminary data.</text>
</comment>
<dbReference type="PANTHER" id="PTHR43792">
    <property type="entry name" value="GNAT FAMILY, PUTATIVE (AFU_ORTHOLOGUE AFUA_3G00765)-RELATED-RELATED"/>
    <property type="match status" value="1"/>
</dbReference>
<feature type="domain" description="N-acetyltransferase" evidence="1">
    <location>
        <begin position="12"/>
        <end position="164"/>
    </location>
</feature>
<dbReference type="GO" id="GO:0016747">
    <property type="term" value="F:acyltransferase activity, transferring groups other than amino-acyl groups"/>
    <property type="evidence" value="ECO:0007669"/>
    <property type="project" value="InterPro"/>
</dbReference>
<dbReference type="SUPFAM" id="SSF55729">
    <property type="entry name" value="Acyl-CoA N-acyltransferases (Nat)"/>
    <property type="match status" value="1"/>
</dbReference>
<dbReference type="Gene3D" id="3.40.630.30">
    <property type="match status" value="1"/>
</dbReference>
<dbReference type="InterPro" id="IPR016181">
    <property type="entry name" value="Acyl_CoA_acyltransferase"/>
</dbReference>
<dbReference type="Pfam" id="PF13302">
    <property type="entry name" value="Acetyltransf_3"/>
    <property type="match status" value="1"/>
</dbReference>
<proteinExistence type="predicted"/>
<dbReference type="InterPro" id="IPR051531">
    <property type="entry name" value="N-acetyltransferase"/>
</dbReference>
<dbReference type="InterPro" id="IPR000182">
    <property type="entry name" value="GNAT_dom"/>
</dbReference>
<gene>
    <name evidence="2" type="ORF">NZH93_24575</name>
</gene>
<sequence>MTPPDEVHTERLRLRRVVAEDLPAALAIMSDPETNHHNPDGTPTPERTAVQLAEWLRHWAEDGIGYWAVELRGRVIGFGGLRTYGLDGEPTLNLFYRFTPAHWGFGYATEMADAAITWATSARPDRPVVILTGLDNKPSQRVAEKLGFVRTGTTDHDTMHVYRRVHDSTIVT</sequence>
<reference evidence="2" key="1">
    <citation type="submission" date="2022-08" db="EMBL/GenBank/DDBJ databases">
        <authorList>
            <person name="Tistechok S."/>
            <person name="Samborskyy M."/>
            <person name="Roman I."/>
        </authorList>
    </citation>
    <scope>NUCLEOTIDE SEQUENCE</scope>
    <source>
        <strain evidence="2">DSM 103496</strain>
    </source>
</reference>
<protein>
    <submittedName>
        <fullName evidence="2">GNAT family N-acetyltransferase</fullName>
    </submittedName>
</protein>
<dbReference type="RefSeq" id="WP_259625541.1">
    <property type="nucleotide sequence ID" value="NZ_JANYMP010000012.1"/>
</dbReference>
<dbReference type="AlphaFoldDB" id="A0A9X3AI20"/>
<dbReference type="EMBL" id="JANYMP010000012">
    <property type="protein sequence ID" value="MCS7480045.1"/>
    <property type="molecule type" value="Genomic_DNA"/>
</dbReference>